<dbReference type="Gene3D" id="3.90.1670.10">
    <property type="entry name" value="FdhE-like domain"/>
    <property type="match status" value="1"/>
</dbReference>
<proteinExistence type="predicted"/>
<dbReference type="GO" id="GO:0005829">
    <property type="term" value="C:cytosol"/>
    <property type="evidence" value="ECO:0007669"/>
    <property type="project" value="TreeGrafter"/>
</dbReference>
<name>A0A6L7IT38_9ACTN</name>
<dbReference type="SUPFAM" id="SSF144020">
    <property type="entry name" value="FdhE-like"/>
    <property type="match status" value="1"/>
</dbReference>
<protein>
    <submittedName>
        <fullName evidence="1">Formate dehydrogenase accessory protein FdhE</fullName>
    </submittedName>
</protein>
<dbReference type="InterPro" id="IPR006452">
    <property type="entry name" value="Formate_DH_accessory"/>
</dbReference>
<gene>
    <name evidence="1" type="ORF">GS424_009355</name>
</gene>
<accession>A0A6L7IT38</accession>
<sequence>MNLKAIDAAIAAYRTNLDDADNARLAFFRELWGAADESAARADAAAAYPLPDADSLRAWARDGEPVLAQAPAALEADALAGAMGRVAALMAERGGFAASTSEALARTSWERMAAASDLALAGSDPAAYVESFAGLLEDDGMDEDAARIGAAAAALALRALLEGPATAIEQARRAAGADEPHGVRCPVCGGEAAVAQVSGAPAAQGRGKRLWCGCCGCVWDFERVRCARCGTQNQGHLHYFNLEGDEAHRLATCDECGGYTRTVYEEEALAPFSFEVEDVLMAKLDLVAYQRAAADAAAAGEGAEAGATAEAPARG</sequence>
<reference evidence="1 2" key="1">
    <citation type="submission" date="2020-10" db="EMBL/GenBank/DDBJ databases">
        <title>Eggerthella sp. nov., isolated from human feces.</title>
        <authorList>
            <person name="Yajun G."/>
        </authorList>
    </citation>
    <scope>NUCLEOTIDE SEQUENCE [LARGE SCALE GENOMIC DNA]</scope>
    <source>
        <strain evidence="1 2">HF-1101</strain>
    </source>
</reference>
<dbReference type="EMBL" id="CP063310">
    <property type="protein sequence ID" value="QOS66769.1"/>
    <property type="molecule type" value="Genomic_DNA"/>
</dbReference>
<dbReference type="GO" id="GO:0051604">
    <property type="term" value="P:protein maturation"/>
    <property type="evidence" value="ECO:0007669"/>
    <property type="project" value="TreeGrafter"/>
</dbReference>
<dbReference type="GO" id="GO:0008199">
    <property type="term" value="F:ferric iron binding"/>
    <property type="evidence" value="ECO:0007669"/>
    <property type="project" value="TreeGrafter"/>
</dbReference>
<dbReference type="RefSeq" id="WP_160942450.1">
    <property type="nucleotide sequence ID" value="NZ_CP063310.1"/>
</dbReference>
<dbReference type="Proteomes" id="UP000478463">
    <property type="component" value="Chromosome"/>
</dbReference>
<evidence type="ECO:0000313" key="2">
    <source>
        <dbReference type="Proteomes" id="UP000478463"/>
    </source>
</evidence>
<organism evidence="1 2">
    <name type="scientific">Eggerthella guodeyinii</name>
    <dbReference type="NCBI Taxonomy" id="2690837"/>
    <lineage>
        <taxon>Bacteria</taxon>
        <taxon>Bacillati</taxon>
        <taxon>Actinomycetota</taxon>
        <taxon>Coriobacteriia</taxon>
        <taxon>Eggerthellales</taxon>
        <taxon>Eggerthellaceae</taxon>
        <taxon>Eggerthella</taxon>
    </lineage>
</organism>
<evidence type="ECO:0000313" key="1">
    <source>
        <dbReference type="EMBL" id="QOS66769.1"/>
    </source>
</evidence>
<dbReference type="PANTHER" id="PTHR37689">
    <property type="entry name" value="PROTEIN FDHE"/>
    <property type="match status" value="1"/>
</dbReference>
<dbReference type="AlphaFoldDB" id="A0A6L7IT38"/>
<dbReference type="KEGG" id="egd:GS424_009355"/>
<dbReference type="PANTHER" id="PTHR37689:SF1">
    <property type="entry name" value="PROTEIN FDHE"/>
    <property type="match status" value="1"/>
</dbReference>
<dbReference type="InterPro" id="IPR024064">
    <property type="entry name" value="FdhE-like_sf"/>
</dbReference>
<dbReference type="CDD" id="cd16341">
    <property type="entry name" value="FdhE"/>
    <property type="match status" value="1"/>
</dbReference>